<sequence length="413" mass="49340">MPDCLPFYGWRYNPEKVKIEEVVAPPYDVVGEEEKAFYQKKSPYNIFHLELPETYQKAKHLLEEWIRSQILVKEPKPCLYFYELSFMREQKTLSRKGWILLVKLHHFEEGIVLPHEKVFPKVTDDRFELLKTTGFQFSQIFGLYEDPDLLTISYSPKNLLYEVTLDQQTHHLYQVSEVDIIKEVTDYLKHQKIYIADGHHRYTTALRYKEYMENKLGTTPPRDYHYIAMYVCPIEEPNLLMLPTHRIYRLPNPEDLIQALKNWAEKVYTTEPINFSQNFFKIKERDFGICFKNKVMIFRIKQEVYERFQQKDPVLSKLTLYNFLSLMEQAFQIKEESLKEQNQVEFISEVREVFNHVKDQEIGVIFPELSPLILKEVALQGKRMPHKSTFFYPKILTGLVLNEVRGKPLDFKL</sequence>
<dbReference type="InterPro" id="IPR008323">
    <property type="entry name" value="UCP033563"/>
</dbReference>
<dbReference type="eggNOG" id="COG4198">
    <property type="taxonomic scope" value="Bacteria"/>
</dbReference>
<evidence type="ECO:0008006" key="3">
    <source>
        <dbReference type="Google" id="ProtNLM"/>
    </source>
</evidence>
<dbReference type="HOGENOM" id="CLU_031277_2_0_0"/>
<dbReference type="PaxDb" id="289377-HL41_05745"/>
<reference evidence="1 2" key="1">
    <citation type="journal article" date="2015" name="Genome Announc.">
        <title>Genome Sequence of a Sulfate-Reducing Thermophilic Bacterium, Thermodesulfobacterium commune DSM 2178T (Phylum Thermodesulfobacteria).</title>
        <authorList>
            <person name="Bhatnagar S."/>
            <person name="Badger J.H."/>
            <person name="Madupu R."/>
            <person name="Khouri H.M."/>
            <person name="O'Connor E.M."/>
            <person name="Robb F.T."/>
            <person name="Ward N.L."/>
            <person name="Eisen J.A."/>
        </authorList>
    </citation>
    <scope>NUCLEOTIDE SEQUENCE [LARGE SCALE GENOMIC DNA]</scope>
    <source>
        <strain evidence="1 2">DSM 2178</strain>
    </source>
</reference>
<dbReference type="Proteomes" id="UP000028481">
    <property type="component" value="Chromosome"/>
</dbReference>
<dbReference type="STRING" id="289377.HL41_05745"/>
<evidence type="ECO:0000313" key="2">
    <source>
        <dbReference type="Proteomes" id="UP000028481"/>
    </source>
</evidence>
<dbReference type="Pfam" id="PF06245">
    <property type="entry name" value="DUF1015"/>
    <property type="match status" value="1"/>
</dbReference>
<evidence type="ECO:0000313" key="1">
    <source>
        <dbReference type="EMBL" id="AIH04288.1"/>
    </source>
</evidence>
<gene>
    <name evidence="1" type="ORF">HL41_05745</name>
</gene>
<dbReference type="PANTHER" id="PTHR36454">
    <property type="entry name" value="LMO2823 PROTEIN"/>
    <property type="match status" value="1"/>
</dbReference>
<dbReference type="PIRSF" id="PIRSF033563">
    <property type="entry name" value="UCP033563"/>
    <property type="match status" value="1"/>
</dbReference>
<dbReference type="KEGG" id="tcm:HL41_05745"/>
<dbReference type="EMBL" id="CP008796">
    <property type="protein sequence ID" value="AIH04288.1"/>
    <property type="molecule type" value="Genomic_DNA"/>
</dbReference>
<accession>A0A075WV16</accession>
<organism evidence="1 2">
    <name type="scientific">Thermodesulfobacterium commune DSM 2178</name>
    <dbReference type="NCBI Taxonomy" id="289377"/>
    <lineage>
        <taxon>Bacteria</taxon>
        <taxon>Pseudomonadati</taxon>
        <taxon>Thermodesulfobacteriota</taxon>
        <taxon>Thermodesulfobacteria</taxon>
        <taxon>Thermodesulfobacteriales</taxon>
        <taxon>Thermodesulfobacteriaceae</taxon>
        <taxon>Thermodesulfobacterium</taxon>
    </lineage>
</organism>
<dbReference type="OrthoDB" id="9781616at2"/>
<name>A0A075WV16_9BACT</name>
<protein>
    <recommendedName>
        <fullName evidence="3">DUF1015 domain-containing protein</fullName>
    </recommendedName>
</protein>
<dbReference type="RefSeq" id="WP_038060222.1">
    <property type="nucleotide sequence ID" value="NZ_CP008796.1"/>
</dbReference>
<dbReference type="PANTHER" id="PTHR36454:SF1">
    <property type="entry name" value="DUF1015 DOMAIN-CONTAINING PROTEIN"/>
    <property type="match status" value="1"/>
</dbReference>
<dbReference type="AlphaFoldDB" id="A0A075WV16"/>
<proteinExistence type="predicted"/>
<keyword evidence="2" id="KW-1185">Reference proteome</keyword>